<dbReference type="PANTHER" id="PTHR47506:SF1">
    <property type="entry name" value="HTH-TYPE TRANSCRIPTIONAL REGULATOR YJDC"/>
    <property type="match status" value="1"/>
</dbReference>
<gene>
    <name evidence="6" type="ORF">CHH72_11675</name>
</gene>
<organism evidence="6 7">
    <name type="scientific">Shouchella clausii</name>
    <name type="common">Alkalihalobacillus clausii</name>
    <dbReference type="NCBI Taxonomy" id="79880"/>
    <lineage>
        <taxon>Bacteria</taxon>
        <taxon>Bacillati</taxon>
        <taxon>Bacillota</taxon>
        <taxon>Bacilli</taxon>
        <taxon>Bacillales</taxon>
        <taxon>Bacillaceae</taxon>
        <taxon>Shouchella</taxon>
    </lineage>
</organism>
<dbReference type="SUPFAM" id="SSF46689">
    <property type="entry name" value="Homeodomain-like"/>
    <property type="match status" value="1"/>
</dbReference>
<dbReference type="Pfam" id="PF00440">
    <property type="entry name" value="TetR_N"/>
    <property type="match status" value="1"/>
</dbReference>
<dbReference type="PANTHER" id="PTHR47506">
    <property type="entry name" value="TRANSCRIPTIONAL REGULATORY PROTEIN"/>
    <property type="match status" value="1"/>
</dbReference>
<keyword evidence="3" id="KW-0804">Transcription</keyword>
<proteinExistence type="predicted"/>
<comment type="caution">
    <text evidence="6">The sequence shown here is derived from an EMBL/GenBank/DDBJ whole genome shotgun (WGS) entry which is preliminary data.</text>
</comment>
<dbReference type="InterPro" id="IPR036271">
    <property type="entry name" value="Tet_transcr_reg_TetR-rel_C_sf"/>
</dbReference>
<dbReference type="AlphaFoldDB" id="A0A268NZW0"/>
<evidence type="ECO:0000259" key="4">
    <source>
        <dbReference type="Pfam" id="PF00440"/>
    </source>
</evidence>
<evidence type="ECO:0000313" key="6">
    <source>
        <dbReference type="EMBL" id="PAE89046.1"/>
    </source>
</evidence>
<feature type="domain" description="HTH tetR-type" evidence="4">
    <location>
        <begin position="13"/>
        <end position="57"/>
    </location>
</feature>
<dbReference type="GO" id="GO:0003677">
    <property type="term" value="F:DNA binding"/>
    <property type="evidence" value="ECO:0007669"/>
    <property type="project" value="UniProtKB-KW"/>
</dbReference>
<evidence type="ECO:0000256" key="1">
    <source>
        <dbReference type="ARBA" id="ARBA00023015"/>
    </source>
</evidence>
<dbReference type="InterPro" id="IPR001647">
    <property type="entry name" value="HTH_TetR"/>
</dbReference>
<reference evidence="6 7" key="1">
    <citation type="submission" date="2017-07" db="EMBL/GenBank/DDBJ databases">
        <title>Isolation and whole genome analysis of endospore-forming bacteria from heroin.</title>
        <authorList>
            <person name="Kalinowski J."/>
            <person name="Ahrens B."/>
            <person name="Al-Dilaimi A."/>
            <person name="Winkler A."/>
            <person name="Wibberg D."/>
            <person name="Schleenbecker U."/>
            <person name="Ruckert C."/>
            <person name="Wolfel R."/>
            <person name="Grass G."/>
        </authorList>
    </citation>
    <scope>NUCLEOTIDE SEQUENCE [LARGE SCALE GENOMIC DNA]</scope>
    <source>
        <strain evidence="6 7">7539</strain>
    </source>
</reference>
<dbReference type="RefSeq" id="WP_095326669.1">
    <property type="nucleotide sequence ID" value="NZ_BOQQ01000012.1"/>
</dbReference>
<keyword evidence="2" id="KW-0238">DNA-binding</keyword>
<dbReference type="Pfam" id="PF16925">
    <property type="entry name" value="TetR_C_13"/>
    <property type="match status" value="1"/>
</dbReference>
<feature type="domain" description="Tetracyclin repressor-like C-terminal" evidence="5">
    <location>
        <begin position="80"/>
        <end position="172"/>
    </location>
</feature>
<dbReference type="EMBL" id="NPCC01000012">
    <property type="protein sequence ID" value="PAE89046.1"/>
    <property type="molecule type" value="Genomic_DNA"/>
</dbReference>
<dbReference type="Proteomes" id="UP000216207">
    <property type="component" value="Unassembled WGS sequence"/>
</dbReference>
<dbReference type="InterPro" id="IPR009057">
    <property type="entry name" value="Homeodomain-like_sf"/>
</dbReference>
<keyword evidence="1" id="KW-0805">Transcription regulation</keyword>
<dbReference type="SUPFAM" id="SSF48498">
    <property type="entry name" value="Tetracyclin repressor-like, C-terminal domain"/>
    <property type="match status" value="1"/>
</dbReference>
<dbReference type="InterPro" id="IPR011075">
    <property type="entry name" value="TetR_C"/>
</dbReference>
<dbReference type="Gene3D" id="1.10.10.60">
    <property type="entry name" value="Homeodomain-like"/>
    <property type="match status" value="1"/>
</dbReference>
<accession>A0A268NZW0</accession>
<evidence type="ECO:0000259" key="5">
    <source>
        <dbReference type="Pfam" id="PF16925"/>
    </source>
</evidence>
<name>A0A268NZW0_SHOCL</name>
<protein>
    <submittedName>
        <fullName evidence="6">TetR family transcriptional regulator</fullName>
    </submittedName>
</protein>
<evidence type="ECO:0000256" key="3">
    <source>
        <dbReference type="ARBA" id="ARBA00023163"/>
    </source>
</evidence>
<dbReference type="Gene3D" id="1.10.357.10">
    <property type="entry name" value="Tetracycline Repressor, domain 2"/>
    <property type="match status" value="1"/>
</dbReference>
<evidence type="ECO:0000256" key="2">
    <source>
        <dbReference type="ARBA" id="ARBA00023125"/>
    </source>
</evidence>
<sequence>MSRPREFDVDRALRQSMEVFWTKGFKATSYDDLTSTTQVKKQSLYCVFKNKRELFLRALVLYREQSIAMLEALASQEGSPVKKLEAICEATLCQNDETMSRGCLIVNSALEFGTDDEEVNREVALMFNQVGRVLETVIRSGQEQQLITSRLTSKALALHLNNALSGAKIMEKSGAPREQIAVVLRTALALMMPENDGSL</sequence>
<evidence type="ECO:0000313" key="7">
    <source>
        <dbReference type="Proteomes" id="UP000216207"/>
    </source>
</evidence>